<dbReference type="Proteomes" id="UP001499979">
    <property type="component" value="Unassembled WGS sequence"/>
</dbReference>
<evidence type="ECO:0000313" key="2">
    <source>
        <dbReference type="EMBL" id="GAA1166367.1"/>
    </source>
</evidence>
<protein>
    <recommendedName>
        <fullName evidence="4">ABC transporter permease</fullName>
    </recommendedName>
</protein>
<keyword evidence="1" id="KW-0812">Transmembrane</keyword>
<feature type="transmembrane region" description="Helical" evidence="1">
    <location>
        <begin position="62"/>
        <end position="82"/>
    </location>
</feature>
<feature type="transmembrane region" description="Helical" evidence="1">
    <location>
        <begin position="241"/>
        <end position="260"/>
    </location>
</feature>
<dbReference type="EMBL" id="BAAAJE010000038">
    <property type="protein sequence ID" value="GAA1166367.1"/>
    <property type="molecule type" value="Genomic_DNA"/>
</dbReference>
<organism evidence="2 3">
    <name type="scientific">Nocardioides aquiterrae</name>
    <dbReference type="NCBI Taxonomy" id="203799"/>
    <lineage>
        <taxon>Bacteria</taxon>
        <taxon>Bacillati</taxon>
        <taxon>Actinomycetota</taxon>
        <taxon>Actinomycetes</taxon>
        <taxon>Propionibacteriales</taxon>
        <taxon>Nocardioidaceae</taxon>
        <taxon>Nocardioides</taxon>
    </lineage>
</organism>
<feature type="transmembrane region" description="Helical" evidence="1">
    <location>
        <begin position="20"/>
        <end position="42"/>
    </location>
</feature>
<evidence type="ECO:0008006" key="4">
    <source>
        <dbReference type="Google" id="ProtNLM"/>
    </source>
</evidence>
<comment type="caution">
    <text evidence="2">The sequence shown here is derived from an EMBL/GenBank/DDBJ whole genome shotgun (WGS) entry which is preliminary data.</text>
</comment>
<feature type="transmembrane region" description="Helical" evidence="1">
    <location>
        <begin position="103"/>
        <end position="129"/>
    </location>
</feature>
<name>A0ABN1UT30_9ACTN</name>
<evidence type="ECO:0000256" key="1">
    <source>
        <dbReference type="SAM" id="Phobius"/>
    </source>
</evidence>
<feature type="transmembrane region" description="Helical" evidence="1">
    <location>
        <begin position="149"/>
        <end position="171"/>
    </location>
</feature>
<keyword evidence="1" id="KW-1133">Transmembrane helix</keyword>
<keyword evidence="3" id="KW-1185">Reference proteome</keyword>
<proteinExistence type="predicted"/>
<reference evidence="2 3" key="1">
    <citation type="journal article" date="2019" name="Int. J. Syst. Evol. Microbiol.">
        <title>The Global Catalogue of Microorganisms (GCM) 10K type strain sequencing project: providing services to taxonomists for standard genome sequencing and annotation.</title>
        <authorList>
            <consortium name="The Broad Institute Genomics Platform"/>
            <consortium name="The Broad Institute Genome Sequencing Center for Infectious Disease"/>
            <person name="Wu L."/>
            <person name="Ma J."/>
        </authorList>
    </citation>
    <scope>NUCLEOTIDE SEQUENCE [LARGE SCALE GENOMIC DNA]</scope>
    <source>
        <strain evidence="2 3">JCM 11813</strain>
    </source>
</reference>
<sequence>MRPALVAEYRKLVSTRMWWVLLIALAAYLAFIGAVLAFSLVFAPEDRSGGVTLHGVDAATAVYGLTNGVGYVFPLVIGSLAMTTEFRHQTITQSLLVEPRRSVFLGAKLLATVPVGLLYGLVATAAVVLGSAPLLAGWGDGAFLTDPDVIEVLLLSVVVTALWAVIGVAFGSVLPNQVAAIVVILAFTQFVEPIARFALGAFDLTDGIAKFLPGAAADGVIGASFFVAYGGGSGDLLPRWAALMVLLGYGAVLALVGRLTTLRRDVG</sequence>
<feature type="transmembrane region" description="Helical" evidence="1">
    <location>
        <begin position="178"/>
        <end position="199"/>
    </location>
</feature>
<accession>A0ABN1UT30</accession>
<keyword evidence="1" id="KW-0472">Membrane</keyword>
<gene>
    <name evidence="2" type="ORF">GCM10009606_49540</name>
</gene>
<dbReference type="RefSeq" id="WP_343911345.1">
    <property type="nucleotide sequence ID" value="NZ_BAAAJE010000038.1"/>
</dbReference>
<evidence type="ECO:0000313" key="3">
    <source>
        <dbReference type="Proteomes" id="UP001499979"/>
    </source>
</evidence>